<dbReference type="GO" id="GO:0016020">
    <property type="term" value="C:membrane"/>
    <property type="evidence" value="ECO:0007669"/>
    <property type="project" value="UniProtKB-SubCell"/>
</dbReference>
<dbReference type="EMBL" id="PDJD01000001">
    <property type="protein sequence ID" value="PFG18896.1"/>
    <property type="molecule type" value="Genomic_DNA"/>
</dbReference>
<feature type="transmembrane region" description="Helical" evidence="7">
    <location>
        <begin position="216"/>
        <end position="235"/>
    </location>
</feature>
<evidence type="ECO:0000313" key="10">
    <source>
        <dbReference type="Proteomes" id="UP000224915"/>
    </source>
</evidence>
<evidence type="ECO:0000256" key="7">
    <source>
        <dbReference type="SAM" id="Phobius"/>
    </source>
</evidence>
<dbReference type="NCBIfam" id="NF004500">
    <property type="entry name" value="PRK05846.1-4"/>
    <property type="match status" value="1"/>
</dbReference>
<dbReference type="InterPro" id="IPR001750">
    <property type="entry name" value="ND/Mrp_TM"/>
</dbReference>
<feature type="transmembrane region" description="Helical" evidence="7">
    <location>
        <begin position="142"/>
        <end position="162"/>
    </location>
</feature>
<keyword evidence="5 7" id="KW-0472">Membrane</keyword>
<dbReference type="PANTHER" id="PTHR43507">
    <property type="entry name" value="NADH-UBIQUINONE OXIDOREDUCTASE CHAIN 4"/>
    <property type="match status" value="1"/>
</dbReference>
<dbReference type="Proteomes" id="UP000224915">
    <property type="component" value="Unassembled WGS sequence"/>
</dbReference>
<dbReference type="PANTHER" id="PTHR43507:SF1">
    <property type="entry name" value="NADH-UBIQUINONE OXIDOREDUCTASE CHAIN 4"/>
    <property type="match status" value="1"/>
</dbReference>
<evidence type="ECO:0000256" key="6">
    <source>
        <dbReference type="RuleBase" id="RU000320"/>
    </source>
</evidence>
<dbReference type="InterPro" id="IPR003918">
    <property type="entry name" value="NADH_UbQ_OxRdtase"/>
</dbReference>
<dbReference type="GO" id="GO:0008137">
    <property type="term" value="F:NADH dehydrogenase (ubiquinone) activity"/>
    <property type="evidence" value="ECO:0007669"/>
    <property type="project" value="InterPro"/>
</dbReference>
<feature type="transmembrane region" description="Helical" evidence="7">
    <location>
        <begin position="34"/>
        <end position="53"/>
    </location>
</feature>
<keyword evidence="4 7" id="KW-1133">Transmembrane helix</keyword>
<organism evidence="9 10">
    <name type="scientific">Serinibacter salmoneus</name>
    <dbReference type="NCBI Taxonomy" id="556530"/>
    <lineage>
        <taxon>Bacteria</taxon>
        <taxon>Bacillati</taxon>
        <taxon>Actinomycetota</taxon>
        <taxon>Actinomycetes</taxon>
        <taxon>Micrococcales</taxon>
        <taxon>Beutenbergiaceae</taxon>
        <taxon>Serinibacter</taxon>
    </lineage>
</organism>
<accession>A0A2A9CXN0</accession>
<comment type="caution">
    <text evidence="9">The sequence shown here is derived from an EMBL/GenBank/DDBJ whole genome shotgun (WGS) entry which is preliminary data.</text>
</comment>
<gene>
    <name evidence="9" type="ORF">ATL40_0446</name>
</gene>
<feature type="transmembrane region" description="Helical" evidence="7">
    <location>
        <begin position="174"/>
        <end position="196"/>
    </location>
</feature>
<feature type="transmembrane region" description="Helical" evidence="7">
    <location>
        <begin position="84"/>
        <end position="107"/>
    </location>
</feature>
<comment type="subcellular location">
    <subcellularLocation>
        <location evidence="1">Endomembrane system</location>
        <topology evidence="1">Multi-pass membrane protein</topology>
    </subcellularLocation>
    <subcellularLocation>
        <location evidence="6">Membrane</location>
        <topology evidence="6">Multi-pass membrane protein</topology>
    </subcellularLocation>
</comment>
<evidence type="ECO:0000256" key="4">
    <source>
        <dbReference type="ARBA" id="ARBA00022989"/>
    </source>
</evidence>
<comment type="similarity">
    <text evidence="2">Belongs to the complex I subunit 4 family.</text>
</comment>
<reference evidence="9 10" key="1">
    <citation type="submission" date="2017-10" db="EMBL/GenBank/DDBJ databases">
        <title>Sequencing the genomes of 1000 actinobacteria strains.</title>
        <authorList>
            <person name="Klenk H.-P."/>
        </authorList>
    </citation>
    <scope>NUCLEOTIDE SEQUENCE [LARGE SCALE GENOMIC DNA]</scope>
    <source>
        <strain evidence="9 10">DSM 21801</strain>
    </source>
</reference>
<feature type="transmembrane region" description="Helical" evidence="7">
    <location>
        <begin position="119"/>
        <end position="136"/>
    </location>
</feature>
<evidence type="ECO:0000256" key="1">
    <source>
        <dbReference type="ARBA" id="ARBA00004127"/>
    </source>
</evidence>
<dbReference type="GO" id="GO:0003954">
    <property type="term" value="F:NADH dehydrogenase activity"/>
    <property type="evidence" value="ECO:0007669"/>
    <property type="project" value="TreeGrafter"/>
</dbReference>
<dbReference type="GO" id="GO:0015990">
    <property type="term" value="P:electron transport coupled proton transport"/>
    <property type="evidence" value="ECO:0007669"/>
    <property type="project" value="TreeGrafter"/>
</dbReference>
<evidence type="ECO:0000256" key="5">
    <source>
        <dbReference type="ARBA" id="ARBA00023136"/>
    </source>
</evidence>
<evidence type="ECO:0000313" key="9">
    <source>
        <dbReference type="EMBL" id="PFG18896.1"/>
    </source>
</evidence>
<feature type="transmembrane region" description="Helical" evidence="7">
    <location>
        <begin position="415"/>
        <end position="438"/>
    </location>
</feature>
<feature type="transmembrane region" description="Helical" evidence="7">
    <location>
        <begin position="284"/>
        <end position="305"/>
    </location>
</feature>
<protein>
    <submittedName>
        <fullName evidence="9">NADH dehydrogenase subunit M</fullName>
    </submittedName>
</protein>
<feature type="transmembrane region" description="Helical" evidence="7">
    <location>
        <begin position="6"/>
        <end position="27"/>
    </location>
</feature>
<feature type="transmembrane region" description="Helical" evidence="7">
    <location>
        <begin position="381"/>
        <end position="403"/>
    </location>
</feature>
<dbReference type="OrthoDB" id="9768329at2"/>
<keyword evidence="10" id="KW-1185">Reference proteome</keyword>
<keyword evidence="3 6" id="KW-0812">Transmembrane</keyword>
<dbReference type="GO" id="GO:0042773">
    <property type="term" value="P:ATP synthesis coupled electron transport"/>
    <property type="evidence" value="ECO:0007669"/>
    <property type="project" value="InterPro"/>
</dbReference>
<proteinExistence type="inferred from homology"/>
<feature type="transmembrane region" description="Helical" evidence="7">
    <location>
        <begin position="312"/>
        <end position="332"/>
    </location>
</feature>
<dbReference type="InterPro" id="IPR010227">
    <property type="entry name" value="NADH_Q_OxRdtase_chainM/4"/>
</dbReference>
<evidence type="ECO:0000256" key="3">
    <source>
        <dbReference type="ARBA" id="ARBA00022692"/>
    </source>
</evidence>
<feature type="transmembrane region" description="Helical" evidence="7">
    <location>
        <begin position="338"/>
        <end position="360"/>
    </location>
</feature>
<dbReference type="PRINTS" id="PR01437">
    <property type="entry name" value="NUOXDRDTASE4"/>
</dbReference>
<dbReference type="AlphaFoldDB" id="A0A2A9CXN0"/>
<dbReference type="GO" id="GO:0048039">
    <property type="term" value="F:ubiquinone binding"/>
    <property type="evidence" value="ECO:0007669"/>
    <property type="project" value="TreeGrafter"/>
</dbReference>
<name>A0A2A9CXN0_9MICO</name>
<feature type="transmembrane region" description="Helical" evidence="7">
    <location>
        <begin position="468"/>
        <end position="488"/>
    </location>
</feature>
<dbReference type="NCBIfam" id="TIGR01972">
    <property type="entry name" value="NDH_I_M"/>
    <property type="match status" value="1"/>
</dbReference>
<evidence type="ECO:0000256" key="2">
    <source>
        <dbReference type="ARBA" id="ARBA00009025"/>
    </source>
</evidence>
<dbReference type="GO" id="GO:0012505">
    <property type="term" value="C:endomembrane system"/>
    <property type="evidence" value="ECO:0007669"/>
    <property type="project" value="UniProtKB-SubCell"/>
</dbReference>
<sequence length="504" mass="53184">MSEFPWITVLIAVPVLTAIALWVLPVLHKHARAIGLTVSLVVLAVAVIMAASFDIADASSHQFTELAAWIPQIGVSYAVGLNGLGLVMVLLATALVPIVIAADWNAVPDDGDLSDRRQATFVSLVLMLAGLMVAVFAARDLFLFYVVFEVMLLPVYFLIGMFGGTNRRQAAVKFLVYSLAGGLVMLLGVVVTYLNGPRGEQGFLLDNLAGSITDPTLQMWLFVAFFVAFAVKAPMWPVHTWLPDATAAATPGTSTLLVGVLDKVGTFGMIALCLPLFPQAAADAAGVIVVLALISILYGALVAMGQQDLMRFTAFTSVSHFGFIVLGIFIGSEVAMTGAMFYMLAHGLSIAGMFLLAGFLAERGGSRRIDAYGGWQRVTPVLAGLFLVSGLASVALPGLSGFVGEYLVLMGSFQVSIPAAVVATLAVVLAALYFLLVYQRVFTGPPPPDRVAEVSSGGLRDLLARERWALIPIVAAMLVLGFVPGPVLDVLTPISQVLVMGGAQ</sequence>
<feature type="domain" description="NADH:quinone oxidoreductase/Mrp antiporter transmembrane" evidence="8">
    <location>
        <begin position="138"/>
        <end position="428"/>
    </location>
</feature>
<dbReference type="RefSeq" id="WP_098468112.1">
    <property type="nucleotide sequence ID" value="NZ_PDJD01000001.1"/>
</dbReference>
<dbReference type="Pfam" id="PF00361">
    <property type="entry name" value="Proton_antipo_M"/>
    <property type="match status" value="1"/>
</dbReference>
<evidence type="ECO:0000259" key="8">
    <source>
        <dbReference type="Pfam" id="PF00361"/>
    </source>
</evidence>